<evidence type="ECO:0000313" key="3">
    <source>
        <dbReference type="Proteomes" id="UP001218218"/>
    </source>
</evidence>
<dbReference type="AlphaFoldDB" id="A0AAD6YWH7"/>
<dbReference type="Pfam" id="PF18758">
    <property type="entry name" value="KDZ"/>
    <property type="match status" value="1"/>
</dbReference>
<dbReference type="EMBL" id="JARIHO010000159">
    <property type="protein sequence ID" value="KAJ7300618.1"/>
    <property type="molecule type" value="Genomic_DNA"/>
</dbReference>
<accession>A0AAD6YWH7</accession>
<sequence>MHCGRELPLWDGCLFFSANVMNRNKGCQGGTRAPAAPAIASTHAHVVRSQLAVLEYVQEDSFTNAAVESWEFSYDLGDTALIREVQPADDDGIRLTAKKTVYENSDYPMLTWTKHQDEYLDEVLRLEGRSYSAIWLFCKQCIVKRHTVLPTYWVQEWNRTFFERQALENLGLVVQLGHLTGYSCNNPWKAHQDFVVIDVTGVHNVNVNYCLCDSKIERWQQLMQVSVHDFLPSLELLSNNNGLNPVFDRRRAFCHIVRPYQTISMMKCAGHGHDPAGVVGAAQSELALLCRSCPHPGRNLPEGWDNINWDAMPEDLRYKYFLFLAQDCNFRLINRNISFVAKDPIVSDGYEYFVNNAKYTEWIRTHITEKEISTCSGFQAMFLANRKWVKRLRMTGVGGVTCTRHNMWRPNGIGDSQLGEWYATIAYTFNQC</sequence>
<keyword evidence="3" id="KW-1185">Reference proteome</keyword>
<reference evidence="2" key="1">
    <citation type="submission" date="2023-03" db="EMBL/GenBank/DDBJ databases">
        <title>Massive genome expansion in bonnet fungi (Mycena s.s.) driven by repeated elements and novel gene families across ecological guilds.</title>
        <authorList>
            <consortium name="Lawrence Berkeley National Laboratory"/>
            <person name="Harder C.B."/>
            <person name="Miyauchi S."/>
            <person name="Viragh M."/>
            <person name="Kuo A."/>
            <person name="Thoen E."/>
            <person name="Andreopoulos B."/>
            <person name="Lu D."/>
            <person name="Skrede I."/>
            <person name="Drula E."/>
            <person name="Henrissat B."/>
            <person name="Morin E."/>
            <person name="Kohler A."/>
            <person name="Barry K."/>
            <person name="LaButti K."/>
            <person name="Morin E."/>
            <person name="Salamov A."/>
            <person name="Lipzen A."/>
            <person name="Mereny Z."/>
            <person name="Hegedus B."/>
            <person name="Baldrian P."/>
            <person name="Stursova M."/>
            <person name="Weitz H."/>
            <person name="Taylor A."/>
            <person name="Grigoriev I.V."/>
            <person name="Nagy L.G."/>
            <person name="Martin F."/>
            <person name="Kauserud H."/>
        </authorList>
    </citation>
    <scope>NUCLEOTIDE SEQUENCE</scope>
    <source>
        <strain evidence="2">CBHHK002</strain>
    </source>
</reference>
<comment type="caution">
    <text evidence="2">The sequence shown here is derived from an EMBL/GenBank/DDBJ whole genome shotgun (WGS) entry which is preliminary data.</text>
</comment>
<name>A0AAD6YWH7_9AGAR</name>
<dbReference type="Pfam" id="PF18803">
    <property type="entry name" value="CxC2"/>
    <property type="match status" value="1"/>
</dbReference>
<evidence type="ECO:0000313" key="2">
    <source>
        <dbReference type="EMBL" id="KAJ7300618.1"/>
    </source>
</evidence>
<dbReference type="InterPro" id="IPR041457">
    <property type="entry name" value="CxC2_KDZ-assoc"/>
</dbReference>
<dbReference type="InterPro" id="IPR040521">
    <property type="entry name" value="KDZ"/>
</dbReference>
<evidence type="ECO:0000259" key="1">
    <source>
        <dbReference type="Pfam" id="PF18803"/>
    </source>
</evidence>
<proteinExistence type="predicted"/>
<protein>
    <recommendedName>
        <fullName evidence="1">CxC2-like cysteine cluster KDZ transposase-associated domain-containing protein</fullName>
    </recommendedName>
</protein>
<gene>
    <name evidence="2" type="ORF">DFH08DRAFT_979518</name>
</gene>
<feature type="domain" description="CxC2-like cysteine cluster KDZ transposase-associated" evidence="1">
    <location>
        <begin position="167"/>
        <end position="226"/>
    </location>
</feature>
<dbReference type="Proteomes" id="UP001218218">
    <property type="component" value="Unassembled WGS sequence"/>
</dbReference>
<organism evidence="2 3">
    <name type="scientific">Mycena albidolilacea</name>
    <dbReference type="NCBI Taxonomy" id="1033008"/>
    <lineage>
        <taxon>Eukaryota</taxon>
        <taxon>Fungi</taxon>
        <taxon>Dikarya</taxon>
        <taxon>Basidiomycota</taxon>
        <taxon>Agaricomycotina</taxon>
        <taxon>Agaricomycetes</taxon>
        <taxon>Agaricomycetidae</taxon>
        <taxon>Agaricales</taxon>
        <taxon>Marasmiineae</taxon>
        <taxon>Mycenaceae</taxon>
        <taxon>Mycena</taxon>
    </lineage>
</organism>